<evidence type="ECO:0000256" key="1">
    <source>
        <dbReference type="SAM" id="SignalP"/>
    </source>
</evidence>
<dbReference type="EMBL" id="JACHIR010000001">
    <property type="protein sequence ID" value="MBB5896195.1"/>
    <property type="molecule type" value="Genomic_DNA"/>
</dbReference>
<evidence type="ECO:0000313" key="2">
    <source>
        <dbReference type="EMBL" id="MBB5896195.1"/>
    </source>
</evidence>
<gene>
    <name evidence="2" type="ORF">BJ998_007391</name>
</gene>
<feature type="signal peptide" evidence="1">
    <location>
        <begin position="1"/>
        <end position="20"/>
    </location>
</feature>
<comment type="caution">
    <text evidence="2">The sequence shown here is derived from an EMBL/GenBank/DDBJ whole genome shotgun (WGS) entry which is preliminary data.</text>
</comment>
<evidence type="ECO:0000313" key="3">
    <source>
        <dbReference type="Proteomes" id="UP000585638"/>
    </source>
</evidence>
<keyword evidence="3" id="KW-1185">Reference proteome</keyword>
<sequence>MRATAIAAALTFLLTGVAQADPAPPPFTVYLDPAGSDANNGLSTSTAVRTLARAQDVITAARPQADVQVRIKQGTYTAPTTTWTFVVPGHTVTFMPVDYQYGGGIDDIAGRPVFRGNGTAGYWFKGRMPDSATAGGDGGLRFYYLQVQDYSEGGIALAGRTTTDSATNLRVPADAGFNHNKVFGLEFVDIGSKWSSAGYAYGGVDLVNSSDNVVQNNHFVHLENAGGDADLLHGVYLAHGSSRNVVSGNQFAYVSGDPVRVRNGSDDNDVYGNTLTRSGQRGLLSDWFCDTTTGCVSPGHPRECASHGNLFHDNDNVSGYDGSSISNWATIVGDLDYAGGAPCSLGGEARIRTWGNT</sequence>
<dbReference type="Gene3D" id="2.160.20.10">
    <property type="entry name" value="Single-stranded right-handed beta-helix, Pectin lyase-like"/>
    <property type="match status" value="1"/>
</dbReference>
<dbReference type="Proteomes" id="UP000585638">
    <property type="component" value="Unassembled WGS sequence"/>
</dbReference>
<dbReference type="RefSeq" id="WP_184867891.1">
    <property type="nucleotide sequence ID" value="NZ_BAAAWY010000023.1"/>
</dbReference>
<accession>A0A7W9NKM9</accession>
<proteinExistence type="predicted"/>
<protein>
    <recommendedName>
        <fullName evidence="4">Parallel beta helix pectate lyase-like protein</fullName>
    </recommendedName>
</protein>
<feature type="chain" id="PRO_5030770655" description="Parallel beta helix pectate lyase-like protein" evidence="1">
    <location>
        <begin position="21"/>
        <end position="357"/>
    </location>
</feature>
<dbReference type="InterPro" id="IPR012334">
    <property type="entry name" value="Pectin_lyas_fold"/>
</dbReference>
<name>A0A7W9NKM9_9PSEU</name>
<organism evidence="2 3">
    <name type="scientific">Kutzneria kofuensis</name>
    <dbReference type="NCBI Taxonomy" id="103725"/>
    <lineage>
        <taxon>Bacteria</taxon>
        <taxon>Bacillati</taxon>
        <taxon>Actinomycetota</taxon>
        <taxon>Actinomycetes</taxon>
        <taxon>Pseudonocardiales</taxon>
        <taxon>Pseudonocardiaceae</taxon>
        <taxon>Kutzneria</taxon>
    </lineage>
</organism>
<dbReference type="AlphaFoldDB" id="A0A7W9NKM9"/>
<dbReference type="SUPFAM" id="SSF51126">
    <property type="entry name" value="Pectin lyase-like"/>
    <property type="match status" value="1"/>
</dbReference>
<evidence type="ECO:0008006" key="4">
    <source>
        <dbReference type="Google" id="ProtNLM"/>
    </source>
</evidence>
<keyword evidence="1" id="KW-0732">Signal</keyword>
<dbReference type="InterPro" id="IPR011050">
    <property type="entry name" value="Pectin_lyase_fold/virulence"/>
</dbReference>
<reference evidence="2 3" key="1">
    <citation type="submission" date="2020-08" db="EMBL/GenBank/DDBJ databases">
        <title>Sequencing the genomes of 1000 actinobacteria strains.</title>
        <authorList>
            <person name="Klenk H.-P."/>
        </authorList>
    </citation>
    <scope>NUCLEOTIDE SEQUENCE [LARGE SCALE GENOMIC DNA]</scope>
    <source>
        <strain evidence="2 3">DSM 43851</strain>
    </source>
</reference>